<dbReference type="InParanoid" id="A2E4F1"/>
<sequence>MNFLYQCYLIGIFSFEMLDQRIKYLIDNNDYIKGIYASFIAYFAPVMFELDRKTFFSVKWFVEKRMEKNLYMSPFKQYIDYMNEEKISNLQEMINNTFQKDSLAYFIMKDDLDSVTNRTCLPSFQINDLLPNTIYCNSDIMKFRFTPLELSAYFGSINVFKFFIEQSADFERNSNLIAYAIAGGNMEILRILQQRECNFESSLSFAAKYHRFEIFQWLVDVCGQQINNDILLTCCTVNNLPCLQYCFEIEDGNFIQTIPDYSIDSLIKEAVKFGSLDVFNYLISFPHEKIEFATSVIFRQPHMVKLLLDRGDVNFDTKFINGTTLEKAATCGDVDIIKLIVESGKYEISDQTLINLYGAAKYYTDILAMDYFREVFKQRNIPEPK</sequence>
<protein>
    <recommendedName>
        <fullName evidence="3">DUF3447 domain-containing protein</fullName>
    </recommendedName>
</protein>
<dbReference type="KEGG" id="tva:4770452"/>
<dbReference type="PANTHER" id="PTHR24159">
    <property type="match status" value="1"/>
</dbReference>
<dbReference type="AlphaFoldDB" id="A2E4F1"/>
<organism evidence="1 2">
    <name type="scientific">Trichomonas vaginalis (strain ATCC PRA-98 / G3)</name>
    <dbReference type="NCBI Taxonomy" id="412133"/>
    <lineage>
        <taxon>Eukaryota</taxon>
        <taxon>Metamonada</taxon>
        <taxon>Parabasalia</taxon>
        <taxon>Trichomonadida</taxon>
        <taxon>Trichomonadidae</taxon>
        <taxon>Trichomonas</taxon>
    </lineage>
</organism>
<evidence type="ECO:0008006" key="3">
    <source>
        <dbReference type="Google" id="ProtNLM"/>
    </source>
</evidence>
<dbReference type="EMBL" id="DS113301">
    <property type="protein sequence ID" value="EAY12486.1"/>
    <property type="molecule type" value="Genomic_DNA"/>
</dbReference>
<dbReference type="VEuPathDB" id="TrichDB:TVAGG3_0018790"/>
<dbReference type="SUPFAM" id="SSF48403">
    <property type="entry name" value="Ankyrin repeat"/>
    <property type="match status" value="1"/>
</dbReference>
<dbReference type="InterPro" id="IPR036770">
    <property type="entry name" value="Ankyrin_rpt-contain_sf"/>
</dbReference>
<dbReference type="InterPro" id="IPR002110">
    <property type="entry name" value="Ankyrin_rpt"/>
</dbReference>
<name>A2E4F1_TRIV3</name>
<dbReference type="STRING" id="5722.A2E4F1"/>
<evidence type="ECO:0000313" key="2">
    <source>
        <dbReference type="Proteomes" id="UP000001542"/>
    </source>
</evidence>
<dbReference type="VEuPathDB" id="TrichDB:TVAG_129000"/>
<dbReference type="SMART" id="SM00248">
    <property type="entry name" value="ANK"/>
    <property type="match status" value="4"/>
</dbReference>
<dbReference type="SMR" id="A2E4F1"/>
<reference evidence="1" key="2">
    <citation type="journal article" date="2007" name="Science">
        <title>Draft genome sequence of the sexually transmitted pathogen Trichomonas vaginalis.</title>
        <authorList>
            <person name="Carlton J.M."/>
            <person name="Hirt R.P."/>
            <person name="Silva J.C."/>
            <person name="Delcher A.L."/>
            <person name="Schatz M."/>
            <person name="Zhao Q."/>
            <person name="Wortman J.R."/>
            <person name="Bidwell S.L."/>
            <person name="Alsmark U.C.M."/>
            <person name="Besteiro S."/>
            <person name="Sicheritz-Ponten T."/>
            <person name="Noel C.J."/>
            <person name="Dacks J.B."/>
            <person name="Foster P.G."/>
            <person name="Simillion C."/>
            <person name="Van de Peer Y."/>
            <person name="Miranda-Saavedra D."/>
            <person name="Barton G.J."/>
            <person name="Westrop G.D."/>
            <person name="Mueller S."/>
            <person name="Dessi D."/>
            <person name="Fiori P.L."/>
            <person name="Ren Q."/>
            <person name="Paulsen I."/>
            <person name="Zhang H."/>
            <person name="Bastida-Corcuera F.D."/>
            <person name="Simoes-Barbosa A."/>
            <person name="Brown M.T."/>
            <person name="Hayes R.D."/>
            <person name="Mukherjee M."/>
            <person name="Okumura C.Y."/>
            <person name="Schneider R."/>
            <person name="Smith A.J."/>
            <person name="Vanacova S."/>
            <person name="Villalvazo M."/>
            <person name="Haas B.J."/>
            <person name="Pertea M."/>
            <person name="Feldblyum T.V."/>
            <person name="Utterback T.R."/>
            <person name="Shu C.L."/>
            <person name="Osoegawa K."/>
            <person name="de Jong P.J."/>
            <person name="Hrdy I."/>
            <person name="Horvathova L."/>
            <person name="Zubacova Z."/>
            <person name="Dolezal P."/>
            <person name="Malik S.B."/>
            <person name="Logsdon J.M. Jr."/>
            <person name="Henze K."/>
            <person name="Gupta A."/>
            <person name="Wang C.C."/>
            <person name="Dunne R.L."/>
            <person name="Upcroft J.A."/>
            <person name="Upcroft P."/>
            <person name="White O."/>
            <person name="Salzberg S.L."/>
            <person name="Tang P."/>
            <person name="Chiu C.-H."/>
            <person name="Lee Y.-S."/>
            <person name="Embley T.M."/>
            <person name="Coombs G.H."/>
            <person name="Mottram J.C."/>
            <person name="Tachezy J."/>
            <person name="Fraser-Liggett C.M."/>
            <person name="Johnson P.J."/>
        </authorList>
    </citation>
    <scope>NUCLEOTIDE SEQUENCE [LARGE SCALE GENOMIC DNA]</scope>
    <source>
        <strain evidence="1">G3</strain>
    </source>
</reference>
<gene>
    <name evidence="1" type="ORF">TVAG_129000</name>
</gene>
<dbReference type="PANTHER" id="PTHR24159:SF5">
    <property type="entry name" value="ANK_REP_REGION DOMAIN-CONTAINING PROTEIN"/>
    <property type="match status" value="1"/>
</dbReference>
<dbReference type="Gene3D" id="1.25.40.20">
    <property type="entry name" value="Ankyrin repeat-containing domain"/>
    <property type="match status" value="2"/>
</dbReference>
<accession>A2E4F1</accession>
<reference evidence="1" key="1">
    <citation type="submission" date="2006-10" db="EMBL/GenBank/DDBJ databases">
        <authorList>
            <person name="Amadeo P."/>
            <person name="Zhao Q."/>
            <person name="Wortman J."/>
            <person name="Fraser-Liggett C."/>
            <person name="Carlton J."/>
        </authorList>
    </citation>
    <scope>NUCLEOTIDE SEQUENCE</scope>
    <source>
        <strain evidence="1">G3</strain>
    </source>
</reference>
<keyword evidence="2" id="KW-1185">Reference proteome</keyword>
<evidence type="ECO:0000313" key="1">
    <source>
        <dbReference type="EMBL" id="EAY12486.1"/>
    </source>
</evidence>
<dbReference type="RefSeq" id="XP_001324709.1">
    <property type="nucleotide sequence ID" value="XM_001324674.1"/>
</dbReference>
<dbReference type="Proteomes" id="UP000001542">
    <property type="component" value="Unassembled WGS sequence"/>
</dbReference>
<proteinExistence type="predicted"/>